<keyword evidence="7" id="KW-1185">Reference proteome</keyword>
<dbReference type="Ensembl" id="ENSLLET00000030063.1">
    <property type="protein sequence ID" value="ENSLLEP00000028937.1"/>
    <property type="gene ID" value="ENSLLEG00000018361.1"/>
</dbReference>
<dbReference type="PANTHER" id="PTHR31144:SF1">
    <property type="entry name" value="UPF0602 PROTEIN C4ORF47"/>
    <property type="match status" value="1"/>
</dbReference>
<dbReference type="Pfam" id="PF15239">
    <property type="entry name" value="CFAP96-like"/>
    <property type="match status" value="1"/>
</dbReference>
<dbReference type="GeneTree" id="ENSGT00390000010980"/>
<name>A0A8C5PWV8_9ANUR</name>
<evidence type="ECO:0000256" key="1">
    <source>
        <dbReference type="ARBA" id="ARBA00004300"/>
    </source>
</evidence>
<evidence type="ECO:0000256" key="3">
    <source>
        <dbReference type="ARBA" id="ARBA00023212"/>
    </source>
</evidence>
<dbReference type="Proteomes" id="UP000694569">
    <property type="component" value="Unplaced"/>
</dbReference>
<dbReference type="OrthoDB" id="283553at2759"/>
<reference evidence="6" key="1">
    <citation type="submission" date="2025-08" db="UniProtKB">
        <authorList>
            <consortium name="Ensembl"/>
        </authorList>
    </citation>
    <scope>IDENTIFICATION</scope>
</reference>
<sequence>MPGNEKSDMERIGLFSEPGYVSIGDKYVPPGSKPFNESAGKKRQIIPGCSSSDGYFDNRYNRIFEGEAYSEPVKERRKFQIQQAKKNLGKAFYPSNGEKKPSGQGSCYGTLSGPIPALNPIQKKQKTYNAPGKNIYTNPMKLGSGYGYNKVTIGEDYPYSSEKYNVSQELEKKEREIGKKNLKGGPFVVTTHPKDYFSDNPYRVEKPLPPLKKKQAKKNSIKPFVYSSPAKNPGGMKAGTFSVYPSHSKEPYEPKSVRKKIDANRLKPFTPPSGIKSYPVQSISVSNVVKSVNTTNYRKLKIQEFNIQNCKKIPTKPEDYKNSCKM</sequence>
<dbReference type="GO" id="GO:0005813">
    <property type="term" value="C:centrosome"/>
    <property type="evidence" value="ECO:0007669"/>
    <property type="project" value="UniProtKB-SubCell"/>
</dbReference>
<dbReference type="InterPro" id="IPR029358">
    <property type="entry name" value="CFAP96"/>
</dbReference>
<proteinExistence type="inferred from homology"/>
<organism evidence="6 7">
    <name type="scientific">Leptobrachium leishanense</name>
    <name type="common">Leishan spiny toad</name>
    <dbReference type="NCBI Taxonomy" id="445787"/>
    <lineage>
        <taxon>Eukaryota</taxon>
        <taxon>Metazoa</taxon>
        <taxon>Chordata</taxon>
        <taxon>Craniata</taxon>
        <taxon>Vertebrata</taxon>
        <taxon>Euteleostomi</taxon>
        <taxon>Amphibia</taxon>
        <taxon>Batrachia</taxon>
        <taxon>Anura</taxon>
        <taxon>Pelobatoidea</taxon>
        <taxon>Megophryidae</taxon>
        <taxon>Leptobrachium</taxon>
    </lineage>
</organism>
<evidence type="ECO:0000256" key="2">
    <source>
        <dbReference type="ARBA" id="ARBA00022490"/>
    </source>
</evidence>
<reference evidence="6" key="2">
    <citation type="submission" date="2025-09" db="UniProtKB">
        <authorList>
            <consortium name="Ensembl"/>
        </authorList>
    </citation>
    <scope>IDENTIFICATION</scope>
</reference>
<comment type="similarity">
    <text evidence="4">Belongs to the CFAP96 family.</text>
</comment>
<accession>A0A8C5PWV8</accession>
<comment type="subcellular location">
    <subcellularLocation>
        <location evidence="1">Cytoplasm</location>
        <location evidence="1">Cytoskeleton</location>
        <location evidence="1">Microtubule organizing center</location>
        <location evidence="1">Centrosome</location>
    </subcellularLocation>
</comment>
<evidence type="ECO:0000313" key="6">
    <source>
        <dbReference type="Ensembl" id="ENSLLEP00000028937.1"/>
    </source>
</evidence>
<evidence type="ECO:0000256" key="4">
    <source>
        <dbReference type="ARBA" id="ARBA00035656"/>
    </source>
</evidence>
<dbReference type="PANTHER" id="PTHR31144">
    <property type="entry name" value="UPF0602 PROTEIN C4ORF47"/>
    <property type="match status" value="1"/>
</dbReference>
<keyword evidence="3" id="KW-0206">Cytoskeleton</keyword>
<protein>
    <recommendedName>
        <fullName evidence="5">Cilia-and flagella-associated protein 96</fullName>
    </recommendedName>
</protein>
<evidence type="ECO:0000256" key="5">
    <source>
        <dbReference type="ARBA" id="ARBA00035693"/>
    </source>
</evidence>
<evidence type="ECO:0000313" key="7">
    <source>
        <dbReference type="Proteomes" id="UP000694569"/>
    </source>
</evidence>
<dbReference type="GO" id="GO:0005881">
    <property type="term" value="C:cytoplasmic microtubule"/>
    <property type="evidence" value="ECO:0007669"/>
    <property type="project" value="TreeGrafter"/>
</dbReference>
<keyword evidence="2" id="KW-0963">Cytoplasm</keyword>
<dbReference type="AlphaFoldDB" id="A0A8C5PWV8"/>